<dbReference type="HOGENOM" id="CLU_3327212_0_0_9"/>
<evidence type="ECO:0000313" key="2">
    <source>
        <dbReference type="Proteomes" id="UP000006346"/>
    </source>
</evidence>
<accession>G7WI32</accession>
<name>G7WI32_DESOD</name>
<gene>
    <name evidence="1" type="ordered locus">Desor_5582</name>
</gene>
<organism evidence="1 2">
    <name type="scientific">Desulfosporosinus orientis (strain ATCC 19365 / DSM 765 / NCIMB 8382 / VKM B-1628 / Singapore I)</name>
    <name type="common">Desulfotomaculum orientis</name>
    <dbReference type="NCBI Taxonomy" id="768706"/>
    <lineage>
        <taxon>Bacteria</taxon>
        <taxon>Bacillati</taxon>
        <taxon>Bacillota</taxon>
        <taxon>Clostridia</taxon>
        <taxon>Eubacteriales</taxon>
        <taxon>Desulfitobacteriaceae</taxon>
        <taxon>Desulfosporosinus</taxon>
    </lineage>
</organism>
<sequence length="38" mass="4389">MSLEFKGVPKLAFTMVLEVIIYLNHQTESIMILQPIQI</sequence>
<evidence type="ECO:0000313" key="1">
    <source>
        <dbReference type="EMBL" id="AET70955.1"/>
    </source>
</evidence>
<dbReference type="STRING" id="768706.Desor_5582"/>
<dbReference type="KEGG" id="dor:Desor_5582"/>
<dbReference type="EMBL" id="CP003108">
    <property type="protein sequence ID" value="AET70955.1"/>
    <property type="molecule type" value="Genomic_DNA"/>
</dbReference>
<reference evidence="2" key="1">
    <citation type="submission" date="2011-11" db="EMBL/GenBank/DDBJ databases">
        <title>Complete sequence of Desulfosporosinus orientis DSM 765.</title>
        <authorList>
            <person name="Lucas S."/>
            <person name="Han J."/>
            <person name="Lapidus A."/>
            <person name="Cheng J.-F."/>
            <person name="Goodwin L."/>
            <person name="Pitluck S."/>
            <person name="Peters L."/>
            <person name="Ovchinnikova G."/>
            <person name="Teshima H."/>
            <person name="Detter J.C."/>
            <person name="Han C."/>
            <person name="Tapia R."/>
            <person name="Land M."/>
            <person name="Hauser L."/>
            <person name="Kyrpides N."/>
            <person name="Ivanova N."/>
            <person name="Pagani I."/>
            <person name="Pester M."/>
            <person name="Spring S."/>
            <person name="Ollivier B."/>
            <person name="Rattei T."/>
            <person name="Klenk H.-P."/>
            <person name="Wagner M."/>
            <person name="Loy A."/>
            <person name="Woyke T."/>
        </authorList>
    </citation>
    <scope>NUCLEOTIDE SEQUENCE [LARGE SCALE GENOMIC DNA]</scope>
    <source>
        <strain evidence="2">ATCC 19365 / DSM 765 / NCIMB 8382 / VKM B-1628</strain>
    </source>
</reference>
<keyword evidence="2" id="KW-1185">Reference proteome</keyword>
<proteinExistence type="predicted"/>
<protein>
    <submittedName>
        <fullName evidence="1">Uncharacterized protein</fullName>
    </submittedName>
</protein>
<dbReference type="Proteomes" id="UP000006346">
    <property type="component" value="Chromosome"/>
</dbReference>
<reference evidence="1 2" key="2">
    <citation type="journal article" date="2012" name="J. Bacteriol.">
        <title>Complete genome sequences of Desulfosporosinus orientis DSM765T, Desulfosporosinus youngiae DSM17734T, Desulfosporosinus meridiei DSM13257T, and Desulfosporosinus acidiphilus DSM22704T.</title>
        <authorList>
            <person name="Pester M."/>
            <person name="Brambilla E."/>
            <person name="Alazard D."/>
            <person name="Rattei T."/>
            <person name="Weinmaier T."/>
            <person name="Han J."/>
            <person name="Lucas S."/>
            <person name="Lapidus A."/>
            <person name="Cheng J.F."/>
            <person name="Goodwin L."/>
            <person name="Pitluck S."/>
            <person name="Peters L."/>
            <person name="Ovchinnikova G."/>
            <person name="Teshima H."/>
            <person name="Detter J.C."/>
            <person name="Han C.S."/>
            <person name="Tapia R."/>
            <person name="Land M.L."/>
            <person name="Hauser L."/>
            <person name="Kyrpides N.C."/>
            <person name="Ivanova N.N."/>
            <person name="Pagani I."/>
            <person name="Huntmann M."/>
            <person name="Wei C.L."/>
            <person name="Davenport K.W."/>
            <person name="Daligault H."/>
            <person name="Chain P.S."/>
            <person name="Chen A."/>
            <person name="Mavromatis K."/>
            <person name="Markowitz V."/>
            <person name="Szeto E."/>
            <person name="Mikhailova N."/>
            <person name="Pati A."/>
            <person name="Wagner M."/>
            <person name="Woyke T."/>
            <person name="Ollivier B."/>
            <person name="Klenk H.P."/>
            <person name="Spring S."/>
            <person name="Loy A."/>
        </authorList>
    </citation>
    <scope>NUCLEOTIDE SEQUENCE [LARGE SCALE GENOMIC DNA]</scope>
    <source>
        <strain evidence="2">ATCC 19365 / DSM 765 / NCIMB 8382 / VKM B-1628</strain>
    </source>
</reference>
<dbReference type="AlphaFoldDB" id="G7WI32"/>